<proteinExistence type="predicted"/>
<evidence type="ECO:0000313" key="2">
    <source>
        <dbReference type="Proteomes" id="UP000244090"/>
    </source>
</evidence>
<comment type="caution">
    <text evidence="1">The sequence shown here is derived from an EMBL/GenBank/DDBJ whole genome shotgun (WGS) entry which is preliminary data.</text>
</comment>
<dbReference type="EMBL" id="QBKT01000014">
    <property type="protein sequence ID" value="PTX58386.1"/>
    <property type="molecule type" value="Genomic_DNA"/>
</dbReference>
<dbReference type="Proteomes" id="UP000244090">
    <property type="component" value="Unassembled WGS sequence"/>
</dbReference>
<name>A0A2T6BQR5_9FLAO</name>
<keyword evidence="2" id="KW-1185">Reference proteome</keyword>
<dbReference type="RefSeq" id="WP_108116821.1">
    <property type="nucleotide sequence ID" value="NZ_QBKT01000014.1"/>
</dbReference>
<accession>A0A2T6BQR5</accession>
<evidence type="ECO:0000313" key="1">
    <source>
        <dbReference type="EMBL" id="PTX58386.1"/>
    </source>
</evidence>
<reference evidence="1 2" key="1">
    <citation type="submission" date="2018-04" db="EMBL/GenBank/DDBJ databases">
        <title>Genomic Encyclopedia of Archaeal and Bacterial Type Strains, Phase II (KMG-II): from individual species to whole genera.</title>
        <authorList>
            <person name="Goeker M."/>
        </authorList>
    </citation>
    <scope>NUCLEOTIDE SEQUENCE [LARGE SCALE GENOMIC DNA]</scope>
    <source>
        <strain evidence="1 2">DSM 25731</strain>
    </source>
</reference>
<gene>
    <name evidence="1" type="ORF">C8N46_11431</name>
</gene>
<organism evidence="1 2">
    <name type="scientific">Kordia periserrulae</name>
    <dbReference type="NCBI Taxonomy" id="701523"/>
    <lineage>
        <taxon>Bacteria</taxon>
        <taxon>Pseudomonadati</taxon>
        <taxon>Bacteroidota</taxon>
        <taxon>Flavobacteriia</taxon>
        <taxon>Flavobacteriales</taxon>
        <taxon>Flavobacteriaceae</taxon>
        <taxon>Kordia</taxon>
    </lineage>
</organism>
<dbReference type="OrthoDB" id="1235169at2"/>
<sequence>MKIRYKHKEKAKNAKLEQENYQVLGYGDFSTESNIFLIANDELKILNFDQTSVEIIDDDLSEYVRRDDLNYGKRFYLNSKLNQVRNDLIKYSDLTFSSIWNFSRNYKFFKESNYEISDFYKDYVLNEEYKLNLIEGFLIFANDYIDRKFGVDHYREAFNFYKTESLELLVQKKTDDIQFFESKSYSNTLMNFISETLWDENQNEEKSKSHRLHFFWLIDSLFLEEITSIQRLKTFYDDCLIIEYNKNYYVLNKYWWG</sequence>
<dbReference type="AlphaFoldDB" id="A0A2T6BQR5"/>
<protein>
    <submittedName>
        <fullName evidence="1">Uncharacterized protein</fullName>
    </submittedName>
</protein>